<feature type="region of interest" description="Disordered" evidence="2">
    <location>
        <begin position="1"/>
        <end position="24"/>
    </location>
</feature>
<feature type="region of interest" description="Disordered" evidence="2">
    <location>
        <begin position="117"/>
        <end position="196"/>
    </location>
</feature>
<dbReference type="STRING" id="905079.L1IY67"/>
<evidence type="ECO:0000256" key="2">
    <source>
        <dbReference type="SAM" id="MobiDB-lite"/>
    </source>
</evidence>
<feature type="region of interest" description="Disordered" evidence="2">
    <location>
        <begin position="469"/>
        <end position="488"/>
    </location>
</feature>
<feature type="compositionally biased region" description="Low complexity" evidence="2">
    <location>
        <begin position="471"/>
        <end position="488"/>
    </location>
</feature>
<feature type="compositionally biased region" description="Basic and acidic residues" evidence="2">
    <location>
        <begin position="126"/>
        <end position="154"/>
    </location>
</feature>
<dbReference type="AlphaFoldDB" id="L1IY67"/>
<dbReference type="GO" id="GO:0005697">
    <property type="term" value="C:telomerase holoenzyme complex"/>
    <property type="evidence" value="ECO:0007669"/>
    <property type="project" value="TreeGrafter"/>
</dbReference>
<dbReference type="EMBL" id="JH993025">
    <property type="protein sequence ID" value="EKX41186.1"/>
    <property type="molecule type" value="Genomic_DNA"/>
</dbReference>
<evidence type="ECO:0000313" key="4">
    <source>
        <dbReference type="EnsemblProtists" id="EKX41186"/>
    </source>
</evidence>
<feature type="compositionally biased region" description="Basic and acidic residues" evidence="2">
    <location>
        <begin position="1133"/>
        <end position="1145"/>
    </location>
</feature>
<dbReference type="Proteomes" id="UP000011087">
    <property type="component" value="Unassembled WGS sequence"/>
</dbReference>
<dbReference type="GO" id="GO:0003720">
    <property type="term" value="F:telomerase activity"/>
    <property type="evidence" value="ECO:0007669"/>
    <property type="project" value="TreeGrafter"/>
</dbReference>
<dbReference type="PANTHER" id="PTHR44791:SF1">
    <property type="entry name" value="TELOMERASE PROTEIN COMPONENT 1"/>
    <property type="match status" value="1"/>
</dbReference>
<evidence type="ECO:0000256" key="1">
    <source>
        <dbReference type="SAM" id="Coils"/>
    </source>
</evidence>
<feature type="compositionally biased region" description="Basic and acidic residues" evidence="2">
    <location>
        <begin position="168"/>
        <end position="195"/>
    </location>
</feature>
<accession>L1IY67</accession>
<dbReference type="EnsemblProtists" id="EKX41186">
    <property type="protein sequence ID" value="EKX41186"/>
    <property type="gene ID" value="GUITHDRAFT_112660"/>
</dbReference>
<protein>
    <submittedName>
        <fullName evidence="3 4">Uncharacterized protein</fullName>
    </submittedName>
</protein>
<feature type="compositionally biased region" description="Basic and acidic residues" evidence="2">
    <location>
        <begin position="1"/>
        <end position="22"/>
    </location>
</feature>
<feature type="coiled-coil region" evidence="1">
    <location>
        <begin position="943"/>
        <end position="970"/>
    </location>
</feature>
<name>L1IY67_GUITC</name>
<keyword evidence="1" id="KW-0175">Coiled coil</keyword>
<organism evidence="3">
    <name type="scientific">Guillardia theta (strain CCMP2712)</name>
    <name type="common">Cryptophyte</name>
    <dbReference type="NCBI Taxonomy" id="905079"/>
    <lineage>
        <taxon>Eukaryota</taxon>
        <taxon>Cryptophyceae</taxon>
        <taxon>Pyrenomonadales</taxon>
        <taxon>Geminigeraceae</taxon>
        <taxon>Guillardia</taxon>
    </lineage>
</organism>
<dbReference type="RefSeq" id="XP_005828166.1">
    <property type="nucleotide sequence ID" value="XM_005828109.1"/>
</dbReference>
<feature type="compositionally biased region" description="Acidic residues" evidence="2">
    <location>
        <begin position="73"/>
        <end position="86"/>
    </location>
</feature>
<feature type="region of interest" description="Disordered" evidence="2">
    <location>
        <begin position="60"/>
        <end position="102"/>
    </location>
</feature>
<dbReference type="GO" id="GO:0070034">
    <property type="term" value="F:telomerase RNA binding"/>
    <property type="evidence" value="ECO:0007669"/>
    <property type="project" value="TreeGrafter"/>
</dbReference>
<dbReference type="PaxDb" id="55529-EKX41186"/>
<dbReference type="InterPro" id="IPR036322">
    <property type="entry name" value="WD40_repeat_dom_sf"/>
</dbReference>
<evidence type="ECO:0000313" key="3">
    <source>
        <dbReference type="EMBL" id="EKX41186.1"/>
    </source>
</evidence>
<evidence type="ECO:0000313" key="5">
    <source>
        <dbReference type="Proteomes" id="UP000011087"/>
    </source>
</evidence>
<dbReference type="PANTHER" id="PTHR44791">
    <property type="entry name" value="TELOMERASE PROTEIN COMPONENT 1 TEP1"/>
    <property type="match status" value="1"/>
</dbReference>
<reference evidence="5" key="2">
    <citation type="submission" date="2012-11" db="EMBL/GenBank/DDBJ databases">
        <authorList>
            <person name="Kuo A."/>
            <person name="Curtis B.A."/>
            <person name="Tanifuji G."/>
            <person name="Burki F."/>
            <person name="Gruber A."/>
            <person name="Irimia M."/>
            <person name="Maruyama S."/>
            <person name="Arias M.C."/>
            <person name="Ball S.G."/>
            <person name="Gile G.H."/>
            <person name="Hirakawa Y."/>
            <person name="Hopkins J.F."/>
            <person name="Rensing S.A."/>
            <person name="Schmutz J."/>
            <person name="Symeonidi A."/>
            <person name="Elias M."/>
            <person name="Eveleigh R.J."/>
            <person name="Herman E.K."/>
            <person name="Klute M.J."/>
            <person name="Nakayama T."/>
            <person name="Obornik M."/>
            <person name="Reyes-Prieto A."/>
            <person name="Armbrust E.V."/>
            <person name="Aves S.J."/>
            <person name="Beiko R.G."/>
            <person name="Coutinho P."/>
            <person name="Dacks J.B."/>
            <person name="Durnford D.G."/>
            <person name="Fast N.M."/>
            <person name="Green B.R."/>
            <person name="Grisdale C."/>
            <person name="Hempe F."/>
            <person name="Henrissat B."/>
            <person name="Hoppner M.P."/>
            <person name="Ishida K.-I."/>
            <person name="Kim E."/>
            <person name="Koreny L."/>
            <person name="Kroth P.G."/>
            <person name="Liu Y."/>
            <person name="Malik S.-B."/>
            <person name="Maier U.G."/>
            <person name="McRose D."/>
            <person name="Mock T."/>
            <person name="Neilson J.A."/>
            <person name="Onodera N.T."/>
            <person name="Poole A.M."/>
            <person name="Pritham E.J."/>
            <person name="Richards T.A."/>
            <person name="Rocap G."/>
            <person name="Roy S.W."/>
            <person name="Sarai C."/>
            <person name="Schaack S."/>
            <person name="Shirato S."/>
            <person name="Slamovits C.H."/>
            <person name="Spencer D.F."/>
            <person name="Suzuki S."/>
            <person name="Worden A.Z."/>
            <person name="Zauner S."/>
            <person name="Barry K."/>
            <person name="Bell C."/>
            <person name="Bharti A.K."/>
            <person name="Crow J.A."/>
            <person name="Grimwood J."/>
            <person name="Kramer R."/>
            <person name="Lindquist E."/>
            <person name="Lucas S."/>
            <person name="Salamov A."/>
            <person name="McFadden G.I."/>
            <person name="Lane C.E."/>
            <person name="Keeling P.J."/>
            <person name="Gray M.W."/>
            <person name="Grigoriev I.V."/>
            <person name="Archibald J.M."/>
        </authorList>
    </citation>
    <scope>NUCLEOTIDE SEQUENCE</scope>
    <source>
        <strain evidence="5">CCMP2712</strain>
    </source>
</reference>
<feature type="compositionally biased region" description="Acidic residues" evidence="2">
    <location>
        <begin position="1146"/>
        <end position="1158"/>
    </location>
</feature>
<reference evidence="3 5" key="1">
    <citation type="journal article" date="2012" name="Nature">
        <title>Algal genomes reveal evolutionary mosaicism and the fate of nucleomorphs.</title>
        <authorList>
            <consortium name="DOE Joint Genome Institute"/>
            <person name="Curtis B.A."/>
            <person name="Tanifuji G."/>
            <person name="Burki F."/>
            <person name="Gruber A."/>
            <person name="Irimia M."/>
            <person name="Maruyama S."/>
            <person name="Arias M.C."/>
            <person name="Ball S.G."/>
            <person name="Gile G.H."/>
            <person name="Hirakawa Y."/>
            <person name="Hopkins J.F."/>
            <person name="Kuo A."/>
            <person name="Rensing S.A."/>
            <person name="Schmutz J."/>
            <person name="Symeonidi A."/>
            <person name="Elias M."/>
            <person name="Eveleigh R.J."/>
            <person name="Herman E.K."/>
            <person name="Klute M.J."/>
            <person name="Nakayama T."/>
            <person name="Obornik M."/>
            <person name="Reyes-Prieto A."/>
            <person name="Armbrust E.V."/>
            <person name="Aves S.J."/>
            <person name="Beiko R.G."/>
            <person name="Coutinho P."/>
            <person name="Dacks J.B."/>
            <person name="Durnford D.G."/>
            <person name="Fast N.M."/>
            <person name="Green B.R."/>
            <person name="Grisdale C.J."/>
            <person name="Hempel F."/>
            <person name="Henrissat B."/>
            <person name="Hoppner M.P."/>
            <person name="Ishida K."/>
            <person name="Kim E."/>
            <person name="Koreny L."/>
            <person name="Kroth P.G."/>
            <person name="Liu Y."/>
            <person name="Malik S.B."/>
            <person name="Maier U.G."/>
            <person name="McRose D."/>
            <person name="Mock T."/>
            <person name="Neilson J.A."/>
            <person name="Onodera N.T."/>
            <person name="Poole A.M."/>
            <person name="Pritham E.J."/>
            <person name="Richards T.A."/>
            <person name="Rocap G."/>
            <person name="Roy S.W."/>
            <person name="Sarai C."/>
            <person name="Schaack S."/>
            <person name="Shirato S."/>
            <person name="Slamovits C.H."/>
            <person name="Spencer D.F."/>
            <person name="Suzuki S."/>
            <person name="Worden A.Z."/>
            <person name="Zauner S."/>
            <person name="Barry K."/>
            <person name="Bell C."/>
            <person name="Bharti A.K."/>
            <person name="Crow J.A."/>
            <person name="Grimwood J."/>
            <person name="Kramer R."/>
            <person name="Lindquist E."/>
            <person name="Lucas S."/>
            <person name="Salamov A."/>
            <person name="McFadden G.I."/>
            <person name="Lane C.E."/>
            <person name="Keeling P.J."/>
            <person name="Gray M.W."/>
            <person name="Grigoriev I.V."/>
            <person name="Archibald J.M."/>
        </authorList>
    </citation>
    <scope>NUCLEOTIDE SEQUENCE</scope>
    <source>
        <strain evidence="3 5">CCMP2712</strain>
    </source>
</reference>
<keyword evidence="5" id="KW-1185">Reference proteome</keyword>
<feature type="region of interest" description="Disordered" evidence="2">
    <location>
        <begin position="1130"/>
        <end position="1168"/>
    </location>
</feature>
<dbReference type="GO" id="GO:0000722">
    <property type="term" value="P:telomere maintenance via recombination"/>
    <property type="evidence" value="ECO:0007669"/>
    <property type="project" value="TreeGrafter"/>
</dbReference>
<gene>
    <name evidence="3" type="ORF">GUITHDRAFT_112660</name>
</gene>
<dbReference type="HOGENOM" id="CLU_274459_0_0_1"/>
<dbReference type="GeneID" id="17297949"/>
<proteinExistence type="predicted"/>
<feature type="compositionally biased region" description="Basic residues" evidence="2">
    <location>
        <begin position="155"/>
        <end position="167"/>
    </location>
</feature>
<dbReference type="SUPFAM" id="SSF50978">
    <property type="entry name" value="WD40 repeat-like"/>
    <property type="match status" value="1"/>
</dbReference>
<reference evidence="4" key="3">
    <citation type="submission" date="2016-03" db="UniProtKB">
        <authorList>
            <consortium name="EnsemblProtists"/>
        </authorList>
    </citation>
    <scope>IDENTIFICATION</scope>
</reference>
<dbReference type="KEGG" id="gtt:GUITHDRAFT_112660"/>
<sequence>MGKQKSEDEKQRRRIEREDAAREAQNQLKLQITNFKDAAWEETRVKFGPFWVTKRIPKETASHALKNQRASEMEAEGDLSFEDEPPEPLPIPAILAQRPQNRPRGLVSRFKSLFSRSPTAAAAPLPRDKIPYQKPAEAKKPTFIEKATAEEKRQARLRKERRRRAKLKQLDDRFDRDAEPEPEPEKTEPVKREEQGALAIRPSEDFLWDLREQWASLRMYVSADSSHMFPELRLLLDVVLPKVQAYGRERRVRVVPVALTRAANGGHDCGMKARLEEMKRSHVILLFQGTVYGEEEVEEEEGTFRSIQEIEAIQALKLGKGREGSDVRAAAGKNRRQDKTQSMGEACVVLLQRGRQFMEGVPEDFHHFFEDSDPDKRRRQTDLRNKCNKAADAQQAVEKLIDYPCSFEQTDEDDFELGRMEVLEEFLQRTIEDYILTHFDMLNPHALRLTNLKIDARSQRSWLIRNRPDDLATSSSAPSSLSSTAPSSSSLYDKLAALIQDPGVRTPILLLGCSGQGKTSFLVNFLYRYFDSETLFSPDGSDPHSLHPLPPPTRGSRHRGRVFPEVHFTCASVSARNPSRMLRRLCAKVAARFFIMKPEEVEDDYDGLCEDFRRCCRDAAWSSRGDELLVFVDSIEELSCWERYCSHVSRQPPWLGNGPGCMAQEQDALVEAAWIPEEFPAPPAFSVKLVLTLNHEARPDILAALRARTYRPVELELEPTSHNDCVDLLQRMYILSQLEAHERVERVSNTLTDLMGAVLNHMEDHEDREEGLVGELLALLSVTRRGLLEEESWDVMRTQAASLQFELSFARFLQVVHTAEPLLECVSSRRDVSVDSVMRLKHVLVLQLVRSRYVSSGEAEAETHEHVGEMFLRNLRSLKMNEISEGTAEWLRSRTISDMQARAASEVGFHCIGARRKRDFVNVLCSLRLLEVRFILKLLPVILEDYRLAIAQLEEEAERLKGTRHMEVREENLLLARQLREFAKFACDHSSELILRPSNTFQSAANSAPQLAPNISARSMIENKTERRIWLKYHNRKLRDKLAAQLQLRASVVDLSVTADFKFAVLGMSSRELVVIDVLTNTKKAELKDIRRSVESVAIFGKFAEVVLSGSSDGWLTWWNPAGGMKEMSLQLHDSERGRINREHEGGEDEGEDDEAEPDGASRRSDGL</sequence>
<dbReference type="InterPro" id="IPR052652">
    <property type="entry name" value="Telomerase_Complex_Comp"/>
</dbReference>